<accession>A0ABS1NQG0</accession>
<evidence type="ECO:0000259" key="2">
    <source>
        <dbReference type="Pfam" id="PF08450"/>
    </source>
</evidence>
<dbReference type="Pfam" id="PF08450">
    <property type="entry name" value="SGL"/>
    <property type="match status" value="1"/>
</dbReference>
<reference evidence="3 4" key="1">
    <citation type="submission" date="2021-01" db="EMBL/GenBank/DDBJ databases">
        <title>WGS of actinomycetes isolated from Thailand.</title>
        <authorList>
            <person name="Thawai C."/>
        </authorList>
    </citation>
    <scope>NUCLEOTIDE SEQUENCE [LARGE SCALE GENOMIC DNA]</scope>
    <source>
        <strain evidence="3 4">CA1R205</strain>
    </source>
</reference>
<dbReference type="SUPFAM" id="SSF63829">
    <property type="entry name" value="Calcium-dependent phosphotriesterase"/>
    <property type="match status" value="1"/>
</dbReference>
<comment type="caution">
    <text evidence="3">The sequence shown here is derived from an EMBL/GenBank/DDBJ whole genome shotgun (WGS) entry which is preliminary data.</text>
</comment>
<sequence>MPAPVRILADSDCELGEGARWVDGRLIFTDILAGRLLEITGRAPGQVRELATLDMPLGAVAPVHGAPGSWIAAAGTGIALLDADGQWAWLARPEDHTRLSTRMNDGACDPLGRFWATSMPYDNTPRAGSLYRTDNDGGVHQVLRGMTIVNGPAFTDDGSILYVADSSAGIIYRCPLDAEGTPTDQHVFTRPANGSPDGMTVDTQGHLWVAVWGAGQVHRYDPSGALLATLDLPTPQPTSVCLHPTAGQLMITTARYGLGHGHGPAGAVLATEVDATAPAARPYIPSRGSSGPPGRRL</sequence>
<dbReference type="InterPro" id="IPR005511">
    <property type="entry name" value="SMP-30"/>
</dbReference>
<dbReference type="Gene3D" id="2.120.10.30">
    <property type="entry name" value="TolB, C-terminal domain"/>
    <property type="match status" value="1"/>
</dbReference>
<evidence type="ECO:0000256" key="1">
    <source>
        <dbReference type="ARBA" id="ARBA00008853"/>
    </source>
</evidence>
<proteinExistence type="inferred from homology"/>
<dbReference type="PANTHER" id="PTHR10907:SF47">
    <property type="entry name" value="REGUCALCIN"/>
    <property type="match status" value="1"/>
</dbReference>
<dbReference type="InterPro" id="IPR011042">
    <property type="entry name" value="6-blade_b-propeller_TolB-like"/>
</dbReference>
<comment type="similarity">
    <text evidence="1">Belongs to the SMP-30/CGR1 family.</text>
</comment>
<protein>
    <submittedName>
        <fullName evidence="3">SMP-30/gluconolactonase/LRE family protein</fullName>
    </submittedName>
</protein>
<feature type="domain" description="SMP-30/Gluconolactonase/LRE-like region" evidence="2">
    <location>
        <begin position="15"/>
        <end position="255"/>
    </location>
</feature>
<keyword evidence="4" id="KW-1185">Reference proteome</keyword>
<evidence type="ECO:0000313" key="4">
    <source>
        <dbReference type="Proteomes" id="UP000634229"/>
    </source>
</evidence>
<gene>
    <name evidence="3" type="ORF">JK363_37110</name>
</gene>
<dbReference type="PRINTS" id="PR01790">
    <property type="entry name" value="SMP30FAMILY"/>
</dbReference>
<dbReference type="PANTHER" id="PTHR10907">
    <property type="entry name" value="REGUCALCIN"/>
    <property type="match status" value="1"/>
</dbReference>
<name>A0ABS1NQG0_9ACTN</name>
<dbReference type="EMBL" id="JAERRF010000039">
    <property type="protein sequence ID" value="MBL1102142.1"/>
    <property type="molecule type" value="Genomic_DNA"/>
</dbReference>
<organism evidence="3 4">
    <name type="scientific">Streptomyces coffeae</name>
    <dbReference type="NCBI Taxonomy" id="621382"/>
    <lineage>
        <taxon>Bacteria</taxon>
        <taxon>Bacillati</taxon>
        <taxon>Actinomycetota</taxon>
        <taxon>Actinomycetes</taxon>
        <taxon>Kitasatosporales</taxon>
        <taxon>Streptomycetaceae</taxon>
        <taxon>Streptomyces</taxon>
    </lineage>
</organism>
<dbReference type="Proteomes" id="UP000634229">
    <property type="component" value="Unassembled WGS sequence"/>
</dbReference>
<evidence type="ECO:0000313" key="3">
    <source>
        <dbReference type="EMBL" id="MBL1102142.1"/>
    </source>
</evidence>
<dbReference type="InterPro" id="IPR013658">
    <property type="entry name" value="SGL"/>
</dbReference>